<name>A0A6C0AS84_9ZZZZ</name>
<keyword evidence="1" id="KW-1133">Transmembrane helix</keyword>
<protein>
    <submittedName>
        <fullName evidence="2">Uncharacterized protein</fullName>
    </submittedName>
</protein>
<dbReference type="AlphaFoldDB" id="A0A6C0AS84"/>
<evidence type="ECO:0000256" key="1">
    <source>
        <dbReference type="SAM" id="Phobius"/>
    </source>
</evidence>
<keyword evidence="1" id="KW-0812">Transmembrane</keyword>
<accession>A0A6C0AS84</accession>
<sequence length="94" mass="10257">MDSIDIADLAFSLASSSDLLSSPFNEVSSSIPDINKVISSVTDISDDSSPGINIYLIVGFILLIGGLFLYSYFTNRAKKVTFDENVENYYNSNS</sequence>
<keyword evidence="1" id="KW-0472">Membrane</keyword>
<proteinExistence type="predicted"/>
<organism evidence="2">
    <name type="scientific">viral metagenome</name>
    <dbReference type="NCBI Taxonomy" id="1070528"/>
    <lineage>
        <taxon>unclassified sequences</taxon>
        <taxon>metagenomes</taxon>
        <taxon>organismal metagenomes</taxon>
    </lineage>
</organism>
<evidence type="ECO:0000313" key="2">
    <source>
        <dbReference type="EMBL" id="QHS82270.1"/>
    </source>
</evidence>
<reference evidence="2" key="1">
    <citation type="journal article" date="2020" name="Nature">
        <title>Giant virus diversity and host interactions through global metagenomics.</title>
        <authorList>
            <person name="Schulz F."/>
            <person name="Roux S."/>
            <person name="Paez-Espino D."/>
            <person name="Jungbluth S."/>
            <person name="Walsh D.A."/>
            <person name="Denef V.J."/>
            <person name="McMahon K.D."/>
            <person name="Konstantinidis K.T."/>
            <person name="Eloe-Fadrosh E.A."/>
            <person name="Kyrpides N.C."/>
            <person name="Woyke T."/>
        </authorList>
    </citation>
    <scope>NUCLEOTIDE SEQUENCE</scope>
    <source>
        <strain evidence="2">GVMAG-S-1101165-79</strain>
    </source>
</reference>
<dbReference type="EMBL" id="MN740764">
    <property type="protein sequence ID" value="QHS82270.1"/>
    <property type="molecule type" value="Genomic_DNA"/>
</dbReference>
<feature type="transmembrane region" description="Helical" evidence="1">
    <location>
        <begin position="52"/>
        <end position="73"/>
    </location>
</feature>